<comment type="caution">
    <text evidence="4">The sequence shown here is derived from an EMBL/GenBank/DDBJ whole genome shotgun (WGS) entry which is preliminary data.</text>
</comment>
<dbReference type="InterPro" id="IPR036872">
    <property type="entry name" value="CH_dom_sf"/>
</dbReference>
<evidence type="ECO:0000313" key="5">
    <source>
        <dbReference type="Proteomes" id="UP001211065"/>
    </source>
</evidence>
<organism evidence="4 5">
    <name type="scientific">Clydaea vesicula</name>
    <dbReference type="NCBI Taxonomy" id="447962"/>
    <lineage>
        <taxon>Eukaryota</taxon>
        <taxon>Fungi</taxon>
        <taxon>Fungi incertae sedis</taxon>
        <taxon>Chytridiomycota</taxon>
        <taxon>Chytridiomycota incertae sedis</taxon>
        <taxon>Chytridiomycetes</taxon>
        <taxon>Lobulomycetales</taxon>
        <taxon>Lobulomycetaceae</taxon>
        <taxon>Clydaea</taxon>
    </lineage>
</organism>
<evidence type="ECO:0008006" key="6">
    <source>
        <dbReference type="Google" id="ProtNLM"/>
    </source>
</evidence>
<dbReference type="PROSITE" id="PS50010">
    <property type="entry name" value="DH_2"/>
    <property type="match status" value="1"/>
</dbReference>
<name>A0AAD5U203_9FUNG</name>
<feature type="region of interest" description="Disordered" evidence="1">
    <location>
        <begin position="377"/>
        <end position="419"/>
    </location>
</feature>
<gene>
    <name evidence="4" type="ORF">HK099_005165</name>
</gene>
<dbReference type="CDD" id="cd00014">
    <property type="entry name" value="CH_SF"/>
    <property type="match status" value="1"/>
</dbReference>
<feature type="domain" description="Calponin-homology (CH)" evidence="3">
    <location>
        <begin position="254"/>
        <end position="370"/>
    </location>
</feature>
<protein>
    <recommendedName>
        <fullName evidence="6">DH domain-containing protein</fullName>
    </recommendedName>
</protein>
<reference evidence="4" key="1">
    <citation type="submission" date="2020-05" db="EMBL/GenBank/DDBJ databases">
        <title>Phylogenomic resolution of chytrid fungi.</title>
        <authorList>
            <person name="Stajich J.E."/>
            <person name="Amses K."/>
            <person name="Simmons R."/>
            <person name="Seto K."/>
            <person name="Myers J."/>
            <person name="Bonds A."/>
            <person name="Quandt C.A."/>
            <person name="Barry K."/>
            <person name="Liu P."/>
            <person name="Grigoriev I."/>
            <person name="Longcore J.E."/>
            <person name="James T.Y."/>
        </authorList>
    </citation>
    <scope>NUCLEOTIDE SEQUENCE</scope>
    <source>
        <strain evidence="4">JEL0476</strain>
    </source>
</reference>
<dbReference type="Proteomes" id="UP001211065">
    <property type="component" value="Unassembled WGS sequence"/>
</dbReference>
<dbReference type="Gene3D" id="1.10.418.10">
    <property type="entry name" value="Calponin-like domain"/>
    <property type="match status" value="1"/>
</dbReference>
<sequence>MESPSFSTYEIVDFFEQYVVESGAVHIPNNFNLNDAQTLHHLVVQYLQFSRIDSSDAKITYDDYGGQIRISNRGLRIMDNFIQMKHFGRAAIVIQLFWKRVKARILINILVDFVLTDILAKKLTEKPDWQYEPITLVENSVKKQQASQQIHLLEVPQENKEILTKKLTKVVSNTKPVNLKKHLHRVSVAYQGILAKSDAKPSSKIPSLDERAFMKLLNSEETFKLSSIVQESNFFSETPMVLKSSNSSSFQTFEQYAPKVINWISDVLAIPIPLKTFLPSLLASGDILCKLAVTLYPKIECHLLNKGPEYAIHKIIFFLELCKSLGIKPSLLFSVADLILEDDNDISEENVSKKIKSALTVLRTICAFERQARKKGWKGTPLRIGSSSSNNDPSEKSEPRKTSEKPGQSSKRREKQQFNSIIGEQRVNSIYGYYSEANTTATHLEQNGSQTATNLQQRQSPVSNSSSPPTEYNDNSKNVYEILPSVENSIGLGFDEIINELGSYGLKNKQLQLLQLNEDNLIPPLTAQSNQSSPLDLPDYSYPVQNYSIETNGLDQVLDEGENYDIDNSRSNHAEESDFENGKNITDSFTVDDYYTYEGESVQHSHPFTSNYEVENPVITAQESLEVIKKMKEVEAMEKLDMRNEYIRDFVATEENYIDVMESIAAFLNGIIRRRNRVSKRASAILTNDLTQQDISKYDQENVDLLSLFSVVEDIISTHRNLVQSLEYAVKDNSFLSKVGLQFLNFSDEIMKPYISYCCLLLNPSEGLHKLVEEYKKHLNVDNMENKYKSNFELDEPLFHMLTYKNSFHNISDSGVFEGSKVKGDSMIIKMAWLKVNAIANVIKDKLQI</sequence>
<dbReference type="EMBL" id="JADGJW010000391">
    <property type="protein sequence ID" value="KAJ3218206.1"/>
    <property type="molecule type" value="Genomic_DNA"/>
</dbReference>
<accession>A0AAD5U203</accession>
<dbReference type="PROSITE" id="PS50021">
    <property type="entry name" value="CH"/>
    <property type="match status" value="1"/>
</dbReference>
<dbReference type="InterPro" id="IPR001715">
    <property type="entry name" value="CH_dom"/>
</dbReference>
<feature type="region of interest" description="Disordered" evidence="1">
    <location>
        <begin position="448"/>
        <end position="475"/>
    </location>
</feature>
<dbReference type="InterPro" id="IPR000219">
    <property type="entry name" value="DH_dom"/>
</dbReference>
<evidence type="ECO:0000256" key="1">
    <source>
        <dbReference type="SAM" id="MobiDB-lite"/>
    </source>
</evidence>
<dbReference type="AlphaFoldDB" id="A0AAD5U203"/>
<feature type="domain" description="DH" evidence="2">
    <location>
        <begin position="642"/>
        <end position="758"/>
    </location>
</feature>
<evidence type="ECO:0000259" key="3">
    <source>
        <dbReference type="PROSITE" id="PS50021"/>
    </source>
</evidence>
<dbReference type="Pfam" id="PF00307">
    <property type="entry name" value="CH"/>
    <property type="match status" value="1"/>
</dbReference>
<evidence type="ECO:0000259" key="2">
    <source>
        <dbReference type="PROSITE" id="PS50010"/>
    </source>
</evidence>
<dbReference type="SUPFAM" id="SSF48065">
    <property type="entry name" value="DBL homology domain (DH-domain)"/>
    <property type="match status" value="1"/>
</dbReference>
<dbReference type="SUPFAM" id="SSF47576">
    <property type="entry name" value="Calponin-homology domain, CH-domain"/>
    <property type="match status" value="1"/>
</dbReference>
<dbReference type="Gene3D" id="1.20.900.10">
    <property type="entry name" value="Dbl homology (DH) domain"/>
    <property type="match status" value="1"/>
</dbReference>
<proteinExistence type="predicted"/>
<evidence type="ECO:0000313" key="4">
    <source>
        <dbReference type="EMBL" id="KAJ3218206.1"/>
    </source>
</evidence>
<keyword evidence="5" id="KW-1185">Reference proteome</keyword>
<dbReference type="GO" id="GO:0005085">
    <property type="term" value="F:guanyl-nucleotide exchange factor activity"/>
    <property type="evidence" value="ECO:0007669"/>
    <property type="project" value="InterPro"/>
</dbReference>
<dbReference type="InterPro" id="IPR035899">
    <property type="entry name" value="DBL_dom_sf"/>
</dbReference>
<feature type="compositionally biased region" description="Basic and acidic residues" evidence="1">
    <location>
        <begin position="393"/>
        <end position="404"/>
    </location>
</feature>